<evidence type="ECO:0008006" key="3">
    <source>
        <dbReference type="Google" id="ProtNLM"/>
    </source>
</evidence>
<dbReference type="AlphaFoldDB" id="A0A917RR45"/>
<name>A0A917RR45_9NOCA</name>
<dbReference type="RefSeq" id="WP_062998632.1">
    <property type="nucleotide sequence ID" value="NZ_BMMH01000007.1"/>
</dbReference>
<reference evidence="1" key="2">
    <citation type="submission" date="2020-09" db="EMBL/GenBank/DDBJ databases">
        <authorList>
            <person name="Sun Q."/>
            <person name="Zhou Y."/>
        </authorList>
    </citation>
    <scope>NUCLEOTIDE SEQUENCE</scope>
    <source>
        <strain evidence="1">CGMCC 4.3508</strain>
    </source>
</reference>
<comment type="caution">
    <text evidence="1">The sequence shown here is derived from an EMBL/GenBank/DDBJ whole genome shotgun (WGS) entry which is preliminary data.</text>
</comment>
<gene>
    <name evidence="1" type="ORF">GCM10011588_38750</name>
</gene>
<accession>A0A917RR45</accession>
<dbReference type="EMBL" id="BMMH01000007">
    <property type="protein sequence ID" value="GGL20221.1"/>
    <property type="molecule type" value="Genomic_DNA"/>
</dbReference>
<dbReference type="Pfam" id="PF18844">
    <property type="entry name" value="baeRF_family2"/>
    <property type="match status" value="1"/>
</dbReference>
<proteinExistence type="predicted"/>
<sequence length="360" mass="37904">MSIREIAQRPGPFASLYIDAEHDTEDAGRQRTLRWRALAERLAAEGASEQMIALLGEAVTGDPPEPGRTGRVLIADAESVLVDRRLPTPPQPEIVRVSALPYLLPLIEQGAGEVPHAVAVVDRVGSDMYGVDEQGEVVDESIEGTGHPVHKVRHGGGWSHRSMQRRVEETVRRNADEVAGELTRVARRVHAEVVVVAGEVATRSAVRRALGATGARVVEVEAGSRAAGSDDAELDGAVRELVAEQAEQRRAEVVARFDKAHGRDEGLAVTGLSGTVSALLASNAENLLINSAALGDRTVRLPAEPLRDPAALGALRSATGATCRADEALPVAALVRGGTVTPVGEQAAPPEGVGALLRYA</sequence>
<dbReference type="Gene3D" id="3.30.420.60">
    <property type="entry name" value="eRF1 domain 2"/>
    <property type="match status" value="1"/>
</dbReference>
<dbReference type="InterPro" id="IPR042226">
    <property type="entry name" value="eFR1_2_sf"/>
</dbReference>
<evidence type="ECO:0000313" key="1">
    <source>
        <dbReference type="EMBL" id="GGL20221.1"/>
    </source>
</evidence>
<organism evidence="1 2">
    <name type="scientific">Nocardia jinanensis</name>
    <dbReference type="NCBI Taxonomy" id="382504"/>
    <lineage>
        <taxon>Bacteria</taxon>
        <taxon>Bacillati</taxon>
        <taxon>Actinomycetota</taxon>
        <taxon>Actinomycetes</taxon>
        <taxon>Mycobacteriales</taxon>
        <taxon>Nocardiaceae</taxon>
        <taxon>Nocardia</taxon>
    </lineage>
</organism>
<evidence type="ECO:0000313" key="2">
    <source>
        <dbReference type="Proteomes" id="UP000638263"/>
    </source>
</evidence>
<dbReference type="InterPro" id="IPR040701">
    <property type="entry name" value="Bact_RF_family2"/>
</dbReference>
<reference evidence="1" key="1">
    <citation type="journal article" date="2014" name="Int. J. Syst. Evol. Microbiol.">
        <title>Complete genome sequence of Corynebacterium casei LMG S-19264T (=DSM 44701T), isolated from a smear-ripened cheese.</title>
        <authorList>
            <consortium name="US DOE Joint Genome Institute (JGI-PGF)"/>
            <person name="Walter F."/>
            <person name="Albersmeier A."/>
            <person name="Kalinowski J."/>
            <person name="Ruckert C."/>
        </authorList>
    </citation>
    <scope>NUCLEOTIDE SEQUENCE</scope>
    <source>
        <strain evidence="1">CGMCC 4.3508</strain>
    </source>
</reference>
<protein>
    <recommendedName>
        <fullName evidence="3">Peptide chain release factor 2</fullName>
    </recommendedName>
</protein>
<keyword evidence="2" id="KW-1185">Reference proteome</keyword>
<dbReference type="Proteomes" id="UP000638263">
    <property type="component" value="Unassembled WGS sequence"/>
</dbReference>